<evidence type="ECO:0000256" key="3">
    <source>
        <dbReference type="ARBA" id="ARBA00022862"/>
    </source>
</evidence>
<dbReference type="PROSITE" id="PS00460">
    <property type="entry name" value="GLUTATHIONE_PEROXID_1"/>
    <property type="match status" value="1"/>
</dbReference>
<dbReference type="InterPro" id="IPR029759">
    <property type="entry name" value="GPX_AS"/>
</dbReference>
<dbReference type="Proteomes" id="UP000193685">
    <property type="component" value="Unassembled WGS sequence"/>
</dbReference>
<evidence type="ECO:0000313" key="10">
    <source>
        <dbReference type="EMBL" id="ORY79510.1"/>
    </source>
</evidence>
<dbReference type="EMBL" id="MCFI01000015">
    <property type="protein sequence ID" value="ORY79510.1"/>
    <property type="molecule type" value="Genomic_DNA"/>
</dbReference>
<dbReference type="PANTHER" id="PTHR11592:SF78">
    <property type="entry name" value="GLUTATHIONE PEROXIDASE"/>
    <property type="match status" value="1"/>
</dbReference>
<dbReference type="Pfam" id="PF00255">
    <property type="entry name" value="GSHPx"/>
    <property type="match status" value="1"/>
</dbReference>
<dbReference type="PROSITE" id="PS51355">
    <property type="entry name" value="GLUTATHIONE_PEROXID_3"/>
    <property type="match status" value="1"/>
</dbReference>
<evidence type="ECO:0000313" key="11">
    <source>
        <dbReference type="Proteomes" id="UP000193685"/>
    </source>
</evidence>
<evidence type="ECO:0000256" key="4">
    <source>
        <dbReference type="ARBA" id="ARBA00023002"/>
    </source>
</evidence>
<evidence type="ECO:0000256" key="8">
    <source>
        <dbReference type="RuleBase" id="RU000499"/>
    </source>
</evidence>
<evidence type="ECO:0000256" key="1">
    <source>
        <dbReference type="ARBA" id="ARBA00006926"/>
    </source>
</evidence>
<evidence type="ECO:0000256" key="6">
    <source>
        <dbReference type="ARBA" id="ARBA00049091"/>
    </source>
</evidence>
<dbReference type="InterPro" id="IPR036249">
    <property type="entry name" value="Thioredoxin-like_sf"/>
</dbReference>
<dbReference type="PIRSF" id="PIRSF000303">
    <property type="entry name" value="Glutathion_perox"/>
    <property type="match status" value="1"/>
</dbReference>
<reference evidence="10 11" key="1">
    <citation type="submission" date="2016-07" db="EMBL/GenBank/DDBJ databases">
        <title>Pervasive Adenine N6-methylation of Active Genes in Fungi.</title>
        <authorList>
            <consortium name="DOE Joint Genome Institute"/>
            <person name="Mondo S.J."/>
            <person name="Dannebaum R.O."/>
            <person name="Kuo R.C."/>
            <person name="Labutti K."/>
            <person name="Haridas S."/>
            <person name="Kuo A."/>
            <person name="Salamov A."/>
            <person name="Ahrendt S.R."/>
            <person name="Lipzen A."/>
            <person name="Sullivan W."/>
            <person name="Andreopoulos W.B."/>
            <person name="Clum A."/>
            <person name="Lindquist E."/>
            <person name="Daum C."/>
            <person name="Ramamoorthy G.K."/>
            <person name="Gryganskyi A."/>
            <person name="Culley D."/>
            <person name="Magnuson J.K."/>
            <person name="James T.Y."/>
            <person name="O'Malley M.A."/>
            <person name="Stajich J.E."/>
            <person name="Spatafora J.W."/>
            <person name="Visel A."/>
            <person name="Grigoriev I.V."/>
        </authorList>
    </citation>
    <scope>NUCLEOTIDE SEQUENCE [LARGE SCALE GENOMIC DNA]</scope>
    <source>
        <strain evidence="10 11">12-1054</strain>
    </source>
</reference>
<dbReference type="CDD" id="cd00340">
    <property type="entry name" value="GSH_Peroxidase"/>
    <property type="match status" value="1"/>
</dbReference>
<organism evidence="10 11">
    <name type="scientific">Protomyces lactucae-debilis</name>
    <dbReference type="NCBI Taxonomy" id="2754530"/>
    <lineage>
        <taxon>Eukaryota</taxon>
        <taxon>Fungi</taxon>
        <taxon>Dikarya</taxon>
        <taxon>Ascomycota</taxon>
        <taxon>Taphrinomycotina</taxon>
        <taxon>Taphrinomycetes</taxon>
        <taxon>Taphrinales</taxon>
        <taxon>Protomycetaceae</taxon>
        <taxon>Protomyces</taxon>
    </lineage>
</organism>
<dbReference type="OrthoDB" id="446890at2759"/>
<keyword evidence="4 8" id="KW-0560">Oxidoreductase</keyword>
<keyword evidence="11" id="KW-1185">Reference proteome</keyword>
<dbReference type="STRING" id="56484.A0A1Y2F6H8"/>
<feature type="domain" description="Thioredoxin" evidence="9">
    <location>
        <begin position="1"/>
        <end position="162"/>
    </location>
</feature>
<evidence type="ECO:0000256" key="5">
    <source>
        <dbReference type="ARBA" id="ARBA00023284"/>
    </source>
</evidence>
<dbReference type="InterPro" id="IPR013766">
    <property type="entry name" value="Thioredoxin_domain"/>
</dbReference>
<sequence>MASATKLYDLKADWKKGQFDFSDTKGKVVLIVNTASACGFTPQFEGLEKVYQKYKDQGLMVVGFPCNQFGGQDPKSNDEITSFCQVNYGVSFPVMNKVEVNGDHVHPVFQLLKDARPGLLGMTRIKWNFEKFLVDKQGEPVARYSSLTKPESIEADIERLLKQDAPAAKA</sequence>
<dbReference type="PROSITE" id="PS51352">
    <property type="entry name" value="THIOREDOXIN_2"/>
    <property type="match status" value="1"/>
</dbReference>
<proteinExistence type="inferred from homology"/>
<dbReference type="Gene3D" id="3.40.30.10">
    <property type="entry name" value="Glutaredoxin"/>
    <property type="match status" value="1"/>
</dbReference>
<dbReference type="GO" id="GO:0140824">
    <property type="term" value="F:thioredoxin-dependent peroxiredoxin activity"/>
    <property type="evidence" value="ECO:0007669"/>
    <property type="project" value="UniProtKB-EC"/>
</dbReference>
<dbReference type="GeneID" id="63786344"/>
<dbReference type="SUPFAM" id="SSF52833">
    <property type="entry name" value="Thioredoxin-like"/>
    <property type="match status" value="1"/>
</dbReference>
<accession>A0A1Y2F6H8</accession>
<keyword evidence="3" id="KW-0049">Antioxidant</keyword>
<comment type="catalytic activity">
    <reaction evidence="6">
        <text>a hydroperoxide + [thioredoxin]-dithiol = an alcohol + [thioredoxin]-disulfide + H2O</text>
        <dbReference type="Rhea" id="RHEA:62620"/>
        <dbReference type="Rhea" id="RHEA-COMP:10698"/>
        <dbReference type="Rhea" id="RHEA-COMP:10700"/>
        <dbReference type="ChEBI" id="CHEBI:15377"/>
        <dbReference type="ChEBI" id="CHEBI:29950"/>
        <dbReference type="ChEBI" id="CHEBI:30879"/>
        <dbReference type="ChEBI" id="CHEBI:35924"/>
        <dbReference type="ChEBI" id="CHEBI:50058"/>
        <dbReference type="EC" id="1.11.1.24"/>
    </reaction>
</comment>
<keyword evidence="2 8" id="KW-0575">Peroxidase</keyword>
<gene>
    <name evidence="10" type="ORF">BCR37DRAFT_381699</name>
</gene>
<feature type="active site" evidence="7">
    <location>
        <position position="38"/>
    </location>
</feature>
<comment type="similarity">
    <text evidence="1 8">Belongs to the glutathione peroxidase family.</text>
</comment>
<dbReference type="OMA" id="TFPMTEK"/>
<dbReference type="PRINTS" id="PR01011">
    <property type="entry name" value="GLUTPROXDASE"/>
</dbReference>
<name>A0A1Y2F6H8_PROLT</name>
<dbReference type="RefSeq" id="XP_040723881.1">
    <property type="nucleotide sequence ID" value="XM_040869745.1"/>
</dbReference>
<evidence type="ECO:0000256" key="7">
    <source>
        <dbReference type="PIRSR" id="PIRSR000303-1"/>
    </source>
</evidence>
<dbReference type="AlphaFoldDB" id="A0A1Y2F6H8"/>
<dbReference type="InterPro" id="IPR000889">
    <property type="entry name" value="Glutathione_peroxidase"/>
</dbReference>
<dbReference type="InterPro" id="IPR029760">
    <property type="entry name" value="GPX_CS"/>
</dbReference>
<comment type="caution">
    <text evidence="10">The sequence shown here is derived from an EMBL/GenBank/DDBJ whole genome shotgun (WGS) entry which is preliminary data.</text>
</comment>
<dbReference type="PROSITE" id="PS00763">
    <property type="entry name" value="GLUTATHIONE_PEROXID_2"/>
    <property type="match status" value="1"/>
</dbReference>
<dbReference type="GO" id="GO:0034599">
    <property type="term" value="P:cellular response to oxidative stress"/>
    <property type="evidence" value="ECO:0007669"/>
    <property type="project" value="TreeGrafter"/>
</dbReference>
<evidence type="ECO:0000259" key="9">
    <source>
        <dbReference type="PROSITE" id="PS51352"/>
    </source>
</evidence>
<keyword evidence="5" id="KW-0676">Redox-active center</keyword>
<dbReference type="PANTHER" id="PTHR11592">
    <property type="entry name" value="GLUTATHIONE PEROXIDASE"/>
    <property type="match status" value="1"/>
</dbReference>
<dbReference type="FunFam" id="3.40.30.10:FF:000010">
    <property type="entry name" value="Glutathione peroxidase"/>
    <property type="match status" value="1"/>
</dbReference>
<evidence type="ECO:0000256" key="2">
    <source>
        <dbReference type="ARBA" id="ARBA00022559"/>
    </source>
</evidence>
<protein>
    <recommendedName>
        <fullName evidence="8">Glutathione peroxidase</fullName>
    </recommendedName>
</protein>